<accession>A0A0V1JG54</accession>
<organism evidence="2 3">
    <name type="scientific">Trichinella pseudospiralis</name>
    <name type="common">Parasitic roundworm</name>
    <dbReference type="NCBI Taxonomy" id="6337"/>
    <lineage>
        <taxon>Eukaryota</taxon>
        <taxon>Metazoa</taxon>
        <taxon>Ecdysozoa</taxon>
        <taxon>Nematoda</taxon>
        <taxon>Enoplea</taxon>
        <taxon>Dorylaimia</taxon>
        <taxon>Trichinellida</taxon>
        <taxon>Trichinellidae</taxon>
        <taxon>Trichinella</taxon>
    </lineage>
</organism>
<dbReference type="Proteomes" id="UP000054805">
    <property type="component" value="Unassembled WGS sequence"/>
</dbReference>
<dbReference type="AlphaFoldDB" id="A0A0V1JG54"/>
<gene>
    <name evidence="2" type="ORF">T4B_4105</name>
</gene>
<sequence>MLHVLTICVKLTCVSILITFLFFLWLTFCKSNETSWTLTSISFLDFLHVLQSFTYIDHLKIGQLSSYTHLTGFASRTE</sequence>
<comment type="caution">
    <text evidence="2">The sequence shown here is derived from an EMBL/GenBank/DDBJ whole genome shotgun (WGS) entry which is preliminary data.</text>
</comment>
<keyword evidence="1" id="KW-1133">Transmembrane helix</keyword>
<feature type="transmembrane region" description="Helical" evidence="1">
    <location>
        <begin position="7"/>
        <end position="28"/>
    </location>
</feature>
<keyword evidence="1" id="KW-0472">Membrane</keyword>
<keyword evidence="3" id="KW-1185">Reference proteome</keyword>
<keyword evidence="1" id="KW-0812">Transmembrane</keyword>
<name>A0A0V1JG54_TRIPS</name>
<reference evidence="2 3" key="1">
    <citation type="submission" date="2015-01" db="EMBL/GenBank/DDBJ databases">
        <title>Evolution of Trichinella species and genotypes.</title>
        <authorList>
            <person name="Korhonen P.K."/>
            <person name="Edoardo P."/>
            <person name="Giuseppe L.R."/>
            <person name="Gasser R.B."/>
        </authorList>
    </citation>
    <scope>NUCLEOTIDE SEQUENCE [LARGE SCALE GENOMIC DNA]</scope>
    <source>
        <strain evidence="2">ISS588</strain>
    </source>
</reference>
<dbReference type="EMBL" id="JYDS01000006">
    <property type="protein sequence ID" value="KRZ33902.1"/>
    <property type="molecule type" value="Genomic_DNA"/>
</dbReference>
<evidence type="ECO:0000313" key="2">
    <source>
        <dbReference type="EMBL" id="KRZ33902.1"/>
    </source>
</evidence>
<protein>
    <submittedName>
        <fullName evidence="2">Uncharacterized protein</fullName>
    </submittedName>
</protein>
<proteinExistence type="predicted"/>
<evidence type="ECO:0000256" key="1">
    <source>
        <dbReference type="SAM" id="Phobius"/>
    </source>
</evidence>
<evidence type="ECO:0000313" key="3">
    <source>
        <dbReference type="Proteomes" id="UP000054805"/>
    </source>
</evidence>